<dbReference type="CDD" id="cd19481">
    <property type="entry name" value="RecA-like_protease"/>
    <property type="match status" value="1"/>
</dbReference>
<evidence type="ECO:0000259" key="3">
    <source>
        <dbReference type="SMART" id="SM00382"/>
    </source>
</evidence>
<evidence type="ECO:0000256" key="2">
    <source>
        <dbReference type="SAM" id="MobiDB-lite"/>
    </source>
</evidence>
<dbReference type="Pfam" id="PF00004">
    <property type="entry name" value="AAA"/>
    <property type="match status" value="1"/>
</dbReference>
<feature type="compositionally biased region" description="Pro residues" evidence="2">
    <location>
        <begin position="683"/>
        <end position="695"/>
    </location>
</feature>
<dbReference type="RefSeq" id="WP_158521730.1">
    <property type="nucleotide sequence ID" value="NZ_MPZS01000002.1"/>
</dbReference>
<keyword evidence="1" id="KW-0547">Nucleotide-binding</keyword>
<gene>
    <name evidence="4" type="ORF">BMG00_13155</name>
</gene>
<name>A0ABX3MKG1_9RHOB</name>
<dbReference type="EMBL" id="MPZS01000002">
    <property type="protein sequence ID" value="OOY12013.1"/>
    <property type="molecule type" value="Genomic_DNA"/>
</dbReference>
<dbReference type="InterPro" id="IPR003959">
    <property type="entry name" value="ATPase_AAA_core"/>
</dbReference>
<organism evidence="4 5">
    <name type="scientific">Thioclava marina</name>
    <dbReference type="NCBI Taxonomy" id="1915077"/>
    <lineage>
        <taxon>Bacteria</taxon>
        <taxon>Pseudomonadati</taxon>
        <taxon>Pseudomonadota</taxon>
        <taxon>Alphaproteobacteria</taxon>
        <taxon>Rhodobacterales</taxon>
        <taxon>Paracoccaceae</taxon>
        <taxon>Thioclava</taxon>
    </lineage>
</organism>
<evidence type="ECO:0000313" key="4">
    <source>
        <dbReference type="EMBL" id="OOY12013.1"/>
    </source>
</evidence>
<evidence type="ECO:0000256" key="1">
    <source>
        <dbReference type="RuleBase" id="RU003651"/>
    </source>
</evidence>
<dbReference type="Gene3D" id="3.40.50.300">
    <property type="entry name" value="P-loop containing nucleotide triphosphate hydrolases"/>
    <property type="match status" value="1"/>
</dbReference>
<keyword evidence="5" id="KW-1185">Reference proteome</keyword>
<dbReference type="PANTHER" id="PTHR23076:SF97">
    <property type="entry name" value="ATP-DEPENDENT ZINC METALLOPROTEASE YME1L1"/>
    <property type="match status" value="1"/>
</dbReference>
<accession>A0ABX3MKG1</accession>
<dbReference type="SMART" id="SM00382">
    <property type="entry name" value="AAA"/>
    <property type="match status" value="1"/>
</dbReference>
<dbReference type="SUPFAM" id="SSF140990">
    <property type="entry name" value="FtsH protease domain-like"/>
    <property type="match status" value="1"/>
</dbReference>
<dbReference type="PANTHER" id="PTHR23076">
    <property type="entry name" value="METALLOPROTEASE M41 FTSH"/>
    <property type="match status" value="1"/>
</dbReference>
<dbReference type="Gene3D" id="1.20.58.760">
    <property type="entry name" value="Peptidase M41"/>
    <property type="match status" value="1"/>
</dbReference>
<keyword evidence="1" id="KW-0067">ATP-binding</keyword>
<dbReference type="InterPro" id="IPR003960">
    <property type="entry name" value="ATPase_AAA_CS"/>
</dbReference>
<dbReference type="SUPFAM" id="SSF52540">
    <property type="entry name" value="P-loop containing nucleoside triphosphate hydrolases"/>
    <property type="match status" value="1"/>
</dbReference>
<feature type="domain" description="AAA+ ATPase" evidence="3">
    <location>
        <begin position="292"/>
        <end position="431"/>
    </location>
</feature>
<protein>
    <recommendedName>
        <fullName evidence="3">AAA+ ATPase domain-containing protein</fullName>
    </recommendedName>
</protein>
<proteinExistence type="inferred from homology"/>
<sequence>MPDDSVPTPLPDLTGLDPEDQAALIGDHLDALDAEQRATSTPATITDEGSLWDAHKVTGLRPTELAMILRLAATFETQGHIDALFAPGAVTLMTGAGDRSELDDAATILKDHLLPADREIAQRPLKRLKQHKDLSIHTLGEMLRSDVMAEIEELLASTEPLLILVPDTTTLPDTLAEVLPAPLMLAPLSREIILALLHLTYAPPVFARLQALLPSKGEFDAISAAALSFALRAPSAEDAARRITRALPKPAPTPQGPTLNDLAGAGEALLTVRRIVADLALWRSGEVDWSDLTRSLLLFGPPGTGKTYLARAMGNSANVSFVSASFGEWQAEGHLGKMLAAMRASFDEARNTAPSILFIDEIDAAGSRWAPDRHNREYRRQVINTFLAEIDATVRAEGVIIVGATNDRNALDPAILRPGRFDLHVPMPLPDANTLIGVLQTHVDLPDDQLRSLAQAAVGMSAADLDAAIRTAKSSARAERRALEILDLHRQIGGLQQSDPAVIWRTAIHEIGHAIAFTQLSLGSISRVLIRRDGGGEAHPKPTRAIQTLADIEDELTFMLAGRAAERLVLGEVSAGAGGSADSDLALATRRAIDIETRFGLGHHGHVWLNGIDEAILRNPAVYAKVRKRLATAERRADALLAAHQDRLEAAARALCERRELDGQALADLLRPSQEGAALTPLAPAPAEDPSPPGG</sequence>
<dbReference type="InterPro" id="IPR027417">
    <property type="entry name" value="P-loop_NTPase"/>
</dbReference>
<dbReference type="InterPro" id="IPR003593">
    <property type="entry name" value="AAA+_ATPase"/>
</dbReference>
<comment type="similarity">
    <text evidence="1">Belongs to the AAA ATPase family.</text>
</comment>
<dbReference type="Gene3D" id="1.10.8.60">
    <property type="match status" value="1"/>
</dbReference>
<dbReference type="PROSITE" id="PS00674">
    <property type="entry name" value="AAA"/>
    <property type="match status" value="1"/>
</dbReference>
<dbReference type="Proteomes" id="UP000242224">
    <property type="component" value="Unassembled WGS sequence"/>
</dbReference>
<reference evidence="4 5" key="1">
    <citation type="submission" date="2016-11" db="EMBL/GenBank/DDBJ databases">
        <title>A multilocus sequence analysis scheme for characterization of bacteria in the genus Thioclava.</title>
        <authorList>
            <person name="Liu Y."/>
            <person name="Shao Z."/>
        </authorList>
    </citation>
    <scope>NUCLEOTIDE SEQUENCE [LARGE SCALE GENOMIC DNA]</scope>
    <source>
        <strain evidence="4 5">11.10-0-13</strain>
    </source>
</reference>
<dbReference type="Pfam" id="PF01434">
    <property type="entry name" value="Peptidase_M41"/>
    <property type="match status" value="1"/>
</dbReference>
<evidence type="ECO:0000313" key="5">
    <source>
        <dbReference type="Proteomes" id="UP000242224"/>
    </source>
</evidence>
<dbReference type="InterPro" id="IPR000642">
    <property type="entry name" value="Peptidase_M41"/>
</dbReference>
<comment type="caution">
    <text evidence="4">The sequence shown here is derived from an EMBL/GenBank/DDBJ whole genome shotgun (WGS) entry which is preliminary data.</text>
</comment>
<dbReference type="InterPro" id="IPR037219">
    <property type="entry name" value="Peptidase_M41-like"/>
</dbReference>
<feature type="region of interest" description="Disordered" evidence="2">
    <location>
        <begin position="673"/>
        <end position="695"/>
    </location>
</feature>